<evidence type="ECO:0000259" key="2">
    <source>
        <dbReference type="PROSITE" id="PS50994"/>
    </source>
</evidence>
<gene>
    <name evidence="3" type="ordered locus">PBPRA1621</name>
</gene>
<dbReference type="RefSeq" id="WP_011218348.1">
    <property type="nucleotide sequence ID" value="NC_006370.1"/>
</dbReference>
<dbReference type="GO" id="GO:0015074">
    <property type="term" value="P:DNA integration"/>
    <property type="evidence" value="ECO:0007669"/>
    <property type="project" value="InterPro"/>
</dbReference>
<dbReference type="GO" id="GO:0003676">
    <property type="term" value="F:nucleic acid binding"/>
    <property type="evidence" value="ECO:0007669"/>
    <property type="project" value="InterPro"/>
</dbReference>
<sequence>MKWKAKGYKGKGKGSYPSVTTFYVIKDRMLFDEDILEGQIGRSAAQKAKRMALKKYITHHILERVEIDSMYISDGLVDDEFRYLGPMVLTAAIDVHSRVLLGVSLEVGRKGESTEHIVDCIRNATLPKQGNQSIPEQYRDEWPMYGKPSQIIADAGSGYTSESFTRLLALLDISRDTTKVRQPWKKPHIERFFGTMRKSFLQQLPGYISASRYANDLESDETLEKSATLTVSQFKELLYHYILKDYHHKPHRGLNGDTPFEAWQKGAGFSGMSPPESAHLIRMTYPRVVNVTLDPVKGVQYQYLKYHSDKLRQLHRNMKKPSDCKHPKIDIYISHSDMSHVVVSDPFNDEFLLIPCTNELVLEGMSLGETKYINGTIPSEKHHEPTNYQERTKQLSDDKKARDKKAKKERKKRPVNPPIGVEDTQAEIDELLDARNMNVHRDAFEDVRENSWDNEE</sequence>
<feature type="domain" description="Integrase catalytic" evidence="2">
    <location>
        <begin position="62"/>
        <end position="267"/>
    </location>
</feature>
<dbReference type="EMBL" id="CR378668">
    <property type="protein sequence ID" value="CAG20032.1"/>
    <property type="molecule type" value="Genomic_DNA"/>
</dbReference>
<dbReference type="InterPro" id="IPR001584">
    <property type="entry name" value="Integrase_cat-core"/>
</dbReference>
<dbReference type="PROSITE" id="PS50994">
    <property type="entry name" value="INTEGRASE"/>
    <property type="match status" value="1"/>
</dbReference>
<reference evidence="4" key="1">
    <citation type="journal article" date="2005" name="Science">
        <title>Life at depth: Photobacterium profundum genome sequence and expression analysis.</title>
        <authorList>
            <person name="Vezzi A."/>
            <person name="Campanaro S."/>
            <person name="D'Angelo M."/>
            <person name="Simonato F."/>
            <person name="Vitulo N."/>
            <person name="Lauro F.M."/>
            <person name="Cestaro A."/>
            <person name="Malacrida G."/>
            <person name="Simionati B."/>
            <person name="Cannata N."/>
            <person name="Romualdi C."/>
            <person name="Bartlett D.H."/>
            <person name="Valle G."/>
        </authorList>
    </citation>
    <scope>NUCLEOTIDE SEQUENCE [LARGE SCALE GENOMIC DNA]</scope>
    <source>
        <strain evidence="4">ATCC BAA-1253 / SS9</strain>
    </source>
</reference>
<dbReference type="Proteomes" id="UP000000593">
    <property type="component" value="Chromosome 1"/>
</dbReference>
<dbReference type="AlphaFoldDB" id="Q6LRP4"/>
<proteinExistence type="predicted"/>
<dbReference type="HOGENOM" id="CLU_599714_0_0_6"/>
<protein>
    <recommendedName>
        <fullName evidence="2">Integrase catalytic domain-containing protein</fullName>
    </recommendedName>
</protein>
<dbReference type="STRING" id="298386.PBPRA1621"/>
<dbReference type="KEGG" id="ppr:PBPRA1621"/>
<keyword evidence="4" id="KW-1185">Reference proteome</keyword>
<dbReference type="InterPro" id="IPR036397">
    <property type="entry name" value="RNaseH_sf"/>
</dbReference>
<evidence type="ECO:0000313" key="4">
    <source>
        <dbReference type="Proteomes" id="UP000000593"/>
    </source>
</evidence>
<evidence type="ECO:0000256" key="1">
    <source>
        <dbReference type="SAM" id="MobiDB-lite"/>
    </source>
</evidence>
<name>Q6LRP4_PHOPR</name>
<accession>Q6LRP4</accession>
<feature type="compositionally biased region" description="Basic residues" evidence="1">
    <location>
        <begin position="402"/>
        <end position="414"/>
    </location>
</feature>
<feature type="compositionally biased region" description="Basic and acidic residues" evidence="1">
    <location>
        <begin position="379"/>
        <end position="401"/>
    </location>
</feature>
<evidence type="ECO:0000313" key="3">
    <source>
        <dbReference type="EMBL" id="CAG20032.1"/>
    </source>
</evidence>
<dbReference type="Gene3D" id="3.30.420.10">
    <property type="entry name" value="Ribonuclease H-like superfamily/Ribonuclease H"/>
    <property type="match status" value="1"/>
</dbReference>
<dbReference type="eggNOG" id="COG2801">
    <property type="taxonomic scope" value="Bacteria"/>
</dbReference>
<dbReference type="SUPFAM" id="SSF53098">
    <property type="entry name" value="Ribonuclease H-like"/>
    <property type="match status" value="1"/>
</dbReference>
<feature type="region of interest" description="Disordered" evidence="1">
    <location>
        <begin position="375"/>
        <end position="425"/>
    </location>
</feature>
<organism evidence="3 4">
    <name type="scientific">Photobacterium profundum (strain SS9)</name>
    <dbReference type="NCBI Taxonomy" id="298386"/>
    <lineage>
        <taxon>Bacteria</taxon>
        <taxon>Pseudomonadati</taxon>
        <taxon>Pseudomonadota</taxon>
        <taxon>Gammaproteobacteria</taxon>
        <taxon>Vibrionales</taxon>
        <taxon>Vibrionaceae</taxon>
        <taxon>Photobacterium</taxon>
    </lineage>
</organism>
<dbReference type="InterPro" id="IPR012337">
    <property type="entry name" value="RNaseH-like_sf"/>
</dbReference>